<sequence>MYGIGDMDQQRRIESLPDVMRKALNVTMAADVLNRCINEIPVSMQAERVALAIYNKTVPSLAAVALEIHDDRPVNVHDLNAMLLSSGLPALDTPQAIESTVEKDDSA</sequence>
<comment type="caution">
    <text evidence="1">The sequence shown here is derived from an EMBL/GenBank/DDBJ whole genome shotgun (WGS) entry which is preliminary data.</text>
</comment>
<protein>
    <submittedName>
        <fullName evidence="1">Uncharacterized protein</fullName>
    </submittedName>
</protein>
<organism evidence="1">
    <name type="scientific">marine sediment metagenome</name>
    <dbReference type="NCBI Taxonomy" id="412755"/>
    <lineage>
        <taxon>unclassified sequences</taxon>
        <taxon>metagenomes</taxon>
        <taxon>ecological metagenomes</taxon>
    </lineage>
</organism>
<name>X0VBP1_9ZZZZ</name>
<proteinExistence type="predicted"/>
<dbReference type="AlphaFoldDB" id="X0VBP1"/>
<accession>X0VBP1</accession>
<dbReference type="EMBL" id="BARS01033815">
    <property type="protein sequence ID" value="GAG15494.1"/>
    <property type="molecule type" value="Genomic_DNA"/>
</dbReference>
<gene>
    <name evidence="1" type="ORF">S01H1_52323</name>
</gene>
<reference evidence="1" key="1">
    <citation type="journal article" date="2014" name="Front. Microbiol.">
        <title>High frequency of phylogenetically diverse reductive dehalogenase-homologous genes in deep subseafloor sedimentary metagenomes.</title>
        <authorList>
            <person name="Kawai M."/>
            <person name="Futagami T."/>
            <person name="Toyoda A."/>
            <person name="Takaki Y."/>
            <person name="Nishi S."/>
            <person name="Hori S."/>
            <person name="Arai W."/>
            <person name="Tsubouchi T."/>
            <person name="Morono Y."/>
            <person name="Uchiyama I."/>
            <person name="Ito T."/>
            <person name="Fujiyama A."/>
            <person name="Inagaki F."/>
            <person name="Takami H."/>
        </authorList>
    </citation>
    <scope>NUCLEOTIDE SEQUENCE</scope>
    <source>
        <strain evidence="1">Expedition CK06-06</strain>
    </source>
</reference>
<evidence type="ECO:0000313" key="1">
    <source>
        <dbReference type="EMBL" id="GAG15494.1"/>
    </source>
</evidence>